<protein>
    <recommendedName>
        <fullName evidence="1">RNase H type-1 domain-containing protein</fullName>
    </recommendedName>
</protein>
<reference evidence="2" key="1">
    <citation type="submission" date="2018-11" db="EMBL/GenBank/DDBJ databases">
        <authorList>
            <person name="Grassa J C."/>
        </authorList>
    </citation>
    <scope>NUCLEOTIDE SEQUENCE [LARGE SCALE GENOMIC DNA]</scope>
</reference>
<dbReference type="GO" id="GO:0004523">
    <property type="term" value="F:RNA-DNA hybrid ribonuclease activity"/>
    <property type="evidence" value="ECO:0007669"/>
    <property type="project" value="InterPro"/>
</dbReference>
<dbReference type="Proteomes" id="UP000596661">
    <property type="component" value="Chromosome 8"/>
</dbReference>
<reference evidence="2" key="2">
    <citation type="submission" date="2021-03" db="UniProtKB">
        <authorList>
            <consortium name="EnsemblPlants"/>
        </authorList>
    </citation>
    <scope>IDENTIFICATION</scope>
</reference>
<organism evidence="2 3">
    <name type="scientific">Cannabis sativa</name>
    <name type="common">Hemp</name>
    <name type="synonym">Marijuana</name>
    <dbReference type="NCBI Taxonomy" id="3483"/>
    <lineage>
        <taxon>Eukaryota</taxon>
        <taxon>Viridiplantae</taxon>
        <taxon>Streptophyta</taxon>
        <taxon>Embryophyta</taxon>
        <taxon>Tracheophyta</taxon>
        <taxon>Spermatophyta</taxon>
        <taxon>Magnoliopsida</taxon>
        <taxon>eudicotyledons</taxon>
        <taxon>Gunneridae</taxon>
        <taxon>Pentapetalae</taxon>
        <taxon>rosids</taxon>
        <taxon>fabids</taxon>
        <taxon>Rosales</taxon>
        <taxon>Cannabaceae</taxon>
        <taxon>Cannabis</taxon>
    </lineage>
</organism>
<accession>A0A803QAV7</accession>
<evidence type="ECO:0000313" key="3">
    <source>
        <dbReference type="Proteomes" id="UP000596661"/>
    </source>
</evidence>
<dbReference type="InterPro" id="IPR052929">
    <property type="entry name" value="RNase_H-like_EbsB-rel"/>
</dbReference>
<dbReference type="GO" id="GO:0003676">
    <property type="term" value="F:nucleic acid binding"/>
    <property type="evidence" value="ECO:0007669"/>
    <property type="project" value="InterPro"/>
</dbReference>
<dbReference type="EnsemblPlants" id="evm.model.08.318">
    <property type="protein sequence ID" value="cds.evm.model.08.318"/>
    <property type="gene ID" value="evm.TU.08.318"/>
</dbReference>
<dbReference type="Gene3D" id="3.30.420.10">
    <property type="entry name" value="Ribonuclease H-like superfamily/Ribonuclease H"/>
    <property type="match status" value="1"/>
</dbReference>
<dbReference type="Pfam" id="PF13456">
    <property type="entry name" value="RVT_3"/>
    <property type="match status" value="1"/>
</dbReference>
<dbReference type="InterPro" id="IPR036397">
    <property type="entry name" value="RNaseH_sf"/>
</dbReference>
<proteinExistence type="predicted"/>
<dbReference type="PANTHER" id="PTHR47074">
    <property type="entry name" value="BNAC02G40300D PROTEIN"/>
    <property type="match status" value="1"/>
</dbReference>
<dbReference type="InterPro" id="IPR044730">
    <property type="entry name" value="RNase_H-like_dom_plant"/>
</dbReference>
<dbReference type="SUPFAM" id="SSF53098">
    <property type="entry name" value="Ribonuclease H-like"/>
    <property type="match status" value="1"/>
</dbReference>
<evidence type="ECO:0000313" key="2">
    <source>
        <dbReference type="EnsemblPlants" id="cds.evm.model.08.318"/>
    </source>
</evidence>
<feature type="domain" description="RNase H type-1" evidence="1">
    <location>
        <begin position="233"/>
        <end position="303"/>
    </location>
</feature>
<name>A0A803QAV7_CANSA</name>
<dbReference type="PANTHER" id="PTHR47074:SF48">
    <property type="entry name" value="POLYNUCLEOTIDYL TRANSFERASE, RIBONUCLEASE H-LIKE SUPERFAMILY PROTEIN"/>
    <property type="match status" value="1"/>
</dbReference>
<dbReference type="AlphaFoldDB" id="A0A803QAV7"/>
<sequence>MVAHLEDFNQAFLAKQGWKLVTHPDSLLAQTLKALYYPHTDFLQIGAGTWCSNIWRGILWGSELLSKGIRWSVSDGSKVRINEDKWLPRGAPFHLRIPATVPPNTLVKTLMKDNGEWDSESIEERFHEDDIPWILGIQGSRDKMTDLTEFLIYMKQKSSKEEMETFMGLSWLVWNQRNQRIFQNKKISYNNWTPWAIDLISNTLQRTSTKITTTKPSQNIRWIPPKPGTYMLNCDAAVSKNNQHFALAAVIRDHEGLLISAEAEHHTGLVSVLLAEISAIKLGLQLVRSQQTKPFITASDSSSAQCTKFG</sequence>
<dbReference type="Gramene" id="evm.model.08.318">
    <property type="protein sequence ID" value="cds.evm.model.08.318"/>
    <property type="gene ID" value="evm.TU.08.318"/>
</dbReference>
<dbReference type="InterPro" id="IPR012337">
    <property type="entry name" value="RNaseH-like_sf"/>
</dbReference>
<keyword evidence="3" id="KW-1185">Reference proteome</keyword>
<evidence type="ECO:0000259" key="1">
    <source>
        <dbReference type="Pfam" id="PF13456"/>
    </source>
</evidence>
<dbReference type="EMBL" id="UZAU01000681">
    <property type="status" value="NOT_ANNOTATED_CDS"/>
    <property type="molecule type" value="Genomic_DNA"/>
</dbReference>
<dbReference type="CDD" id="cd06222">
    <property type="entry name" value="RNase_H_like"/>
    <property type="match status" value="1"/>
</dbReference>
<dbReference type="InterPro" id="IPR002156">
    <property type="entry name" value="RNaseH_domain"/>
</dbReference>